<feature type="transmembrane region" description="Helical" evidence="1">
    <location>
        <begin position="63"/>
        <end position="86"/>
    </location>
</feature>
<keyword evidence="1" id="KW-0472">Membrane</keyword>
<comment type="caution">
    <text evidence="2">The sequence shown here is derived from an EMBL/GenBank/DDBJ whole genome shotgun (WGS) entry which is preliminary data.</text>
</comment>
<dbReference type="RefSeq" id="WP_187302362.1">
    <property type="nucleotide sequence ID" value="NZ_JACRYT010000003.1"/>
</dbReference>
<reference evidence="2" key="1">
    <citation type="submission" date="2020-08" db="EMBL/GenBank/DDBJ databases">
        <title>Genome public.</title>
        <authorList>
            <person name="Liu C."/>
            <person name="Sun Q."/>
        </authorList>
    </citation>
    <scope>NUCLEOTIDE SEQUENCE</scope>
    <source>
        <strain evidence="2">BX12</strain>
    </source>
</reference>
<dbReference type="GO" id="GO:0005886">
    <property type="term" value="C:plasma membrane"/>
    <property type="evidence" value="ECO:0007669"/>
    <property type="project" value="UniProtKB-SubCell"/>
</dbReference>
<name>A0A923NHS0_9FIRM</name>
<evidence type="ECO:0000313" key="3">
    <source>
        <dbReference type="Proteomes" id="UP000602647"/>
    </source>
</evidence>
<feature type="transmembrane region" description="Helical" evidence="1">
    <location>
        <begin position="120"/>
        <end position="141"/>
    </location>
</feature>
<dbReference type="EMBL" id="JACRYT010000003">
    <property type="protein sequence ID" value="MBC6679263.1"/>
    <property type="molecule type" value="Genomic_DNA"/>
</dbReference>
<gene>
    <name evidence="2" type="ORF">H9L42_05405</name>
</gene>
<evidence type="ECO:0000313" key="2">
    <source>
        <dbReference type="EMBL" id="MBC6679263.1"/>
    </source>
</evidence>
<organism evidence="2 3">
    <name type="scientific">Zhenpiania hominis</name>
    <dbReference type="NCBI Taxonomy" id="2763644"/>
    <lineage>
        <taxon>Bacteria</taxon>
        <taxon>Bacillati</taxon>
        <taxon>Bacillota</taxon>
        <taxon>Clostridia</taxon>
        <taxon>Peptostreptococcales</taxon>
        <taxon>Anaerovoracaceae</taxon>
        <taxon>Zhenpiania</taxon>
    </lineage>
</organism>
<protein>
    <submittedName>
        <fullName evidence="2">ABC transporter permease subunit</fullName>
    </submittedName>
</protein>
<feature type="transmembrane region" description="Helical" evidence="1">
    <location>
        <begin position="186"/>
        <end position="205"/>
    </location>
</feature>
<keyword evidence="3" id="KW-1185">Reference proteome</keyword>
<proteinExistence type="predicted"/>
<dbReference type="GO" id="GO:0140359">
    <property type="term" value="F:ABC-type transporter activity"/>
    <property type="evidence" value="ECO:0007669"/>
    <property type="project" value="InterPro"/>
</dbReference>
<accession>A0A923NHS0</accession>
<keyword evidence="1" id="KW-0812">Transmembrane</keyword>
<dbReference type="AlphaFoldDB" id="A0A923NHS0"/>
<feature type="transmembrane region" description="Helical" evidence="1">
    <location>
        <begin position="225"/>
        <end position="254"/>
    </location>
</feature>
<evidence type="ECO:0000256" key="1">
    <source>
        <dbReference type="SAM" id="Phobius"/>
    </source>
</evidence>
<dbReference type="Proteomes" id="UP000602647">
    <property type="component" value="Unassembled WGS sequence"/>
</dbReference>
<feature type="transmembrane region" description="Helical" evidence="1">
    <location>
        <begin position="161"/>
        <end position="179"/>
    </location>
</feature>
<dbReference type="Pfam" id="PF12679">
    <property type="entry name" value="ABC2_membrane_2"/>
    <property type="match status" value="1"/>
</dbReference>
<sequence>MFNAPYFAHLTRSNLKFLAAFTLVLCLFLTVMTNVFTPETVTDLQSAARGTIASQILTGNGTLIGFMANSFYALMAIIFPMVYSILTGNRLVAEKVDKGSLAGFLSTPVTRLRIVLTSTLYLLISLIVMWGLTSLVGLLAAEAFQPGALDRETFLLMNAGAFLYHLAVSSICFCSSCIFNTSRNSLTFGAGLPLLFFVISLLRKLSLDLDFLKYFTLNTLFDTEAILQGSGYAADFAILACLSAVLYAVGILWFKEKDLPL</sequence>
<keyword evidence="1" id="KW-1133">Transmembrane helix</keyword>